<gene>
    <name evidence="13" type="primary">hemY</name>
    <name evidence="13" type="ORF">ACFOZY_13970</name>
</gene>
<dbReference type="SUPFAM" id="SSF54373">
    <property type="entry name" value="FAD-linked reductases, C-terminal domain"/>
    <property type="match status" value="1"/>
</dbReference>
<keyword evidence="11" id="KW-0963">Cytoplasm</keyword>
<organism evidence="13 14">
    <name type="scientific">Chungangia koreensis</name>
    <dbReference type="NCBI Taxonomy" id="752657"/>
    <lineage>
        <taxon>Bacteria</taxon>
        <taxon>Bacillati</taxon>
        <taxon>Bacillota</taxon>
        <taxon>Bacilli</taxon>
        <taxon>Lactobacillales</taxon>
        <taxon>Chungangia</taxon>
    </lineage>
</organism>
<dbReference type="Gene3D" id="3.50.50.60">
    <property type="entry name" value="FAD/NAD(P)-binding domain"/>
    <property type="match status" value="1"/>
</dbReference>
<proteinExistence type="inferred from homology"/>
<comment type="subcellular location">
    <subcellularLocation>
        <location evidence="11">Cytoplasm</location>
    </subcellularLocation>
</comment>
<dbReference type="Proteomes" id="UP001595817">
    <property type="component" value="Unassembled WGS sequence"/>
</dbReference>
<evidence type="ECO:0000256" key="8">
    <source>
        <dbReference type="ARBA" id="ARBA00022827"/>
    </source>
</evidence>
<evidence type="ECO:0000313" key="13">
    <source>
        <dbReference type="EMBL" id="MFC4411529.1"/>
    </source>
</evidence>
<keyword evidence="14" id="KW-1185">Reference proteome</keyword>
<evidence type="ECO:0000256" key="5">
    <source>
        <dbReference type="ARBA" id="ARBA00012402"/>
    </source>
</evidence>
<keyword evidence="8 11" id="KW-0274">FAD</keyword>
<dbReference type="NCBIfam" id="NF008845">
    <property type="entry name" value="PRK11883.1-5"/>
    <property type="match status" value="1"/>
</dbReference>
<dbReference type="GO" id="GO:0004729">
    <property type="term" value="F:oxygen-dependent protoporphyrinogen oxidase activity"/>
    <property type="evidence" value="ECO:0007669"/>
    <property type="project" value="UniProtKB-EC"/>
</dbReference>
<dbReference type="Gene3D" id="1.10.3110.10">
    <property type="entry name" value="protoporphyrinogen ix oxidase, domain 3"/>
    <property type="match status" value="1"/>
</dbReference>
<feature type="domain" description="Amine oxidase" evidence="12">
    <location>
        <begin position="17"/>
        <end position="468"/>
    </location>
</feature>
<evidence type="ECO:0000313" key="14">
    <source>
        <dbReference type="Proteomes" id="UP001595817"/>
    </source>
</evidence>
<dbReference type="PANTHER" id="PTHR42923">
    <property type="entry name" value="PROTOPORPHYRINOGEN OXIDASE"/>
    <property type="match status" value="1"/>
</dbReference>
<evidence type="ECO:0000256" key="4">
    <source>
        <dbReference type="ARBA" id="ARBA00008310"/>
    </source>
</evidence>
<evidence type="ECO:0000256" key="2">
    <source>
        <dbReference type="ARBA" id="ARBA00001974"/>
    </source>
</evidence>
<comment type="cofactor">
    <cofactor evidence="2 11">
        <name>FAD</name>
        <dbReference type="ChEBI" id="CHEBI:57692"/>
    </cofactor>
</comment>
<comment type="similarity">
    <text evidence="4 11">Belongs to the protoporphyrinogen/coproporphyrinogen oxidase family. Coproporphyrinogen III oxidase subfamily.</text>
</comment>
<sequence>MMNVEDTKKVVVVGGGITGLSSAFYLQKEAKEKGYPLDVLLVESTHRLGGKIQTVRKDGFIIERGPDSFLERKKSIGELAQDVGIADQLVNNSTGQSFVLLEDRLHPIPKGSVMGIPTELNNFFSSGLFSLSGKVRALEDLVLPRSNVKGDQSLGQFFRRRLGNEVVENLMEPLLSGIYAGDLDKLSLQSTYPQFYETEQKYRSLILGTRKNAAKRPTSPAPTGKVKGQFQTLRNGLESLVEAIESKLAPGSVLKGVKVERIEKEEDQVNLIFNNGQSVIADAVIFATPHHVVSELFEPYGLLTQLKEMPSATVATVAMAFPADQVKQEDDGTGFVVSRNSDFAITACTWTHRKWPTTTPEGKVLLRSYVGREGDEAIVDLSDKEIEKIVLDDLRKIIEIDGEPEFTMVSRWKKSMHQYTVGHKQRIEKSFHEIEEAFPMVKLAGASYEGIGLPDCVNSGKKAVREVLDDLFQ</sequence>
<dbReference type="InterPro" id="IPR050464">
    <property type="entry name" value="Zeta_carotene_desat/Oxidored"/>
</dbReference>
<dbReference type="InterPro" id="IPR036188">
    <property type="entry name" value="FAD/NAD-bd_sf"/>
</dbReference>
<accession>A0ABV8X985</accession>
<comment type="pathway">
    <text evidence="3 11">Porphyrin-containing compound metabolism; protoheme biosynthesis.</text>
</comment>
<keyword evidence="9 11" id="KW-0560">Oxidoreductase</keyword>
<evidence type="ECO:0000256" key="10">
    <source>
        <dbReference type="ARBA" id="ARBA00023133"/>
    </source>
</evidence>
<evidence type="ECO:0000256" key="11">
    <source>
        <dbReference type="RuleBase" id="RU364052"/>
    </source>
</evidence>
<comment type="function">
    <text evidence="11">Involved in coproporphyrin-dependent heme b biosynthesis. Catalyzes the oxidation of coproporphyrinogen III to coproporphyrin III.</text>
</comment>
<comment type="catalytic activity">
    <reaction evidence="1">
        <text>coproporphyrinogen III + 3 O2 = coproporphyrin III + 3 H2O2</text>
        <dbReference type="Rhea" id="RHEA:43436"/>
        <dbReference type="ChEBI" id="CHEBI:15379"/>
        <dbReference type="ChEBI" id="CHEBI:16240"/>
        <dbReference type="ChEBI" id="CHEBI:57309"/>
        <dbReference type="ChEBI" id="CHEBI:131725"/>
        <dbReference type="EC" id="1.3.3.15"/>
    </reaction>
    <physiologicalReaction direction="left-to-right" evidence="1">
        <dbReference type="Rhea" id="RHEA:43437"/>
    </physiologicalReaction>
</comment>
<dbReference type="Gene3D" id="3.90.660.20">
    <property type="entry name" value="Protoporphyrinogen oxidase, mitochondrial, domain 2"/>
    <property type="match status" value="1"/>
</dbReference>
<evidence type="ECO:0000256" key="1">
    <source>
        <dbReference type="ARBA" id="ARBA00001755"/>
    </source>
</evidence>
<evidence type="ECO:0000259" key="12">
    <source>
        <dbReference type="Pfam" id="PF01593"/>
    </source>
</evidence>
<protein>
    <recommendedName>
        <fullName evidence="6 11">Coproporphyrinogen III oxidase</fullName>
        <ecNumber evidence="5 11">1.3.3.15</ecNumber>
    </recommendedName>
</protein>
<keyword evidence="7 11" id="KW-0285">Flavoprotein</keyword>
<reference evidence="14" key="1">
    <citation type="journal article" date="2019" name="Int. J. Syst. Evol. Microbiol.">
        <title>The Global Catalogue of Microorganisms (GCM) 10K type strain sequencing project: providing services to taxonomists for standard genome sequencing and annotation.</title>
        <authorList>
            <consortium name="The Broad Institute Genomics Platform"/>
            <consortium name="The Broad Institute Genome Sequencing Center for Infectious Disease"/>
            <person name="Wu L."/>
            <person name="Ma J."/>
        </authorList>
    </citation>
    <scope>NUCLEOTIDE SEQUENCE [LARGE SCALE GENOMIC DNA]</scope>
    <source>
        <strain evidence="14">CCUG 59778</strain>
    </source>
</reference>
<dbReference type="InterPro" id="IPR002937">
    <property type="entry name" value="Amino_oxidase"/>
</dbReference>
<evidence type="ECO:0000256" key="7">
    <source>
        <dbReference type="ARBA" id="ARBA00022630"/>
    </source>
</evidence>
<evidence type="ECO:0000256" key="9">
    <source>
        <dbReference type="ARBA" id="ARBA00023002"/>
    </source>
</evidence>
<dbReference type="Pfam" id="PF01593">
    <property type="entry name" value="Amino_oxidase"/>
    <property type="match status" value="1"/>
</dbReference>
<comment type="caution">
    <text evidence="13">The sequence shown here is derived from an EMBL/GenBank/DDBJ whole genome shotgun (WGS) entry which is preliminary data.</text>
</comment>
<dbReference type="NCBIfam" id="TIGR00562">
    <property type="entry name" value="proto_IX_ox"/>
    <property type="match status" value="1"/>
</dbReference>
<keyword evidence="10 11" id="KW-0350">Heme biosynthesis</keyword>
<dbReference type="EC" id="1.3.3.15" evidence="5 11"/>
<evidence type="ECO:0000256" key="6">
    <source>
        <dbReference type="ARBA" id="ARBA00019046"/>
    </source>
</evidence>
<dbReference type="InterPro" id="IPR004572">
    <property type="entry name" value="Protoporphyrinogen_oxidase"/>
</dbReference>
<name>A0ABV8X985_9LACT</name>
<dbReference type="PANTHER" id="PTHR42923:SF3">
    <property type="entry name" value="PROTOPORPHYRINOGEN OXIDASE"/>
    <property type="match status" value="1"/>
</dbReference>
<dbReference type="SUPFAM" id="SSF51905">
    <property type="entry name" value="FAD/NAD(P)-binding domain"/>
    <property type="match status" value="1"/>
</dbReference>
<dbReference type="EMBL" id="JBHSEC010000020">
    <property type="protein sequence ID" value="MFC4411529.1"/>
    <property type="molecule type" value="Genomic_DNA"/>
</dbReference>
<evidence type="ECO:0000256" key="3">
    <source>
        <dbReference type="ARBA" id="ARBA00004744"/>
    </source>
</evidence>